<proteinExistence type="predicted"/>
<reference evidence="5" key="1">
    <citation type="submission" date="2021-04" db="EMBL/GenBank/DDBJ databases">
        <authorList>
            <consortium name="Molecular Ecology Group"/>
        </authorList>
    </citation>
    <scope>NUCLEOTIDE SEQUENCE</scope>
</reference>
<keyword evidence="1" id="KW-0443">Lipid metabolism</keyword>
<feature type="region of interest" description="Disordered" evidence="3">
    <location>
        <begin position="91"/>
        <end position="112"/>
    </location>
</feature>
<dbReference type="InterPro" id="IPR033562">
    <property type="entry name" value="PLPL"/>
</dbReference>
<dbReference type="GO" id="GO:0004806">
    <property type="term" value="F:triacylglycerol lipase activity"/>
    <property type="evidence" value="ECO:0007669"/>
    <property type="project" value="TreeGrafter"/>
</dbReference>
<dbReference type="GO" id="GO:0019433">
    <property type="term" value="P:triglyceride catabolic process"/>
    <property type="evidence" value="ECO:0007669"/>
    <property type="project" value="TreeGrafter"/>
</dbReference>
<feature type="region of interest" description="Disordered" evidence="3">
    <location>
        <begin position="203"/>
        <end position="325"/>
    </location>
</feature>
<keyword evidence="6" id="KW-1185">Reference proteome</keyword>
<name>A0A8S3ZYE2_9EUPU</name>
<dbReference type="EMBL" id="CAJHNH020006557">
    <property type="protein sequence ID" value="CAG5133884.1"/>
    <property type="molecule type" value="Genomic_DNA"/>
</dbReference>
<protein>
    <recommendedName>
        <fullName evidence="4">PNPLA domain-containing protein</fullName>
    </recommendedName>
</protein>
<dbReference type="GO" id="GO:0005737">
    <property type="term" value="C:cytoplasm"/>
    <property type="evidence" value="ECO:0007669"/>
    <property type="project" value="TreeGrafter"/>
</dbReference>
<feature type="compositionally biased region" description="Basic and acidic residues" evidence="3">
    <location>
        <begin position="145"/>
        <end position="155"/>
    </location>
</feature>
<dbReference type="Pfam" id="PF01734">
    <property type="entry name" value="Patatin"/>
    <property type="match status" value="1"/>
</dbReference>
<comment type="caution">
    <text evidence="2">Lacks conserved residue(s) required for the propagation of feature annotation.</text>
</comment>
<feature type="compositionally biased region" description="Polar residues" evidence="3">
    <location>
        <begin position="91"/>
        <end position="109"/>
    </location>
</feature>
<evidence type="ECO:0000259" key="4">
    <source>
        <dbReference type="PROSITE" id="PS51635"/>
    </source>
</evidence>
<feature type="non-terminal residue" evidence="5">
    <location>
        <position position="545"/>
    </location>
</feature>
<feature type="region of interest" description="Disordered" evidence="3">
    <location>
        <begin position="138"/>
        <end position="170"/>
    </location>
</feature>
<sequence length="545" mass="60385">MNITNYQGLSRTASDNSFLTRTQLIMSRDTIWASTNSNGYNTCKECSLNTKFLSTFNVKQSQNNCLFNSHADKTNTEVRYLFLKKESSTASKRNITSSGPHTTERISSSRLEKSKIKNPELFSGELLLDFPSNCNSPQSLSHTLKKPDKSTELRGHPSLQHSASTPGFIGRPITESKLDFANAKFESKSRPFFPFFWKKHKTSDGRSPSSSVKSNNHQNIQRCPSNLSFTSQLQRVSQRTASPSSRGRGSAGQSPVSPRFYLASVSSNIPCTPSSPPSMYSPSETTSDSPSNRDKCPRHMSRSRSKSRQESQRKAADSEQSDPEDYLTLEDLPLHPSVLKQPLGVTNSNPSTSVMTSSRLKMDIGSNNTTSHRTKVMSEIRRNSLPESHVDLKMKDPSFERCYGPKDCKFDSKQNCRRKSLESSSKSMSGNDSQYEIMCTSHDQKPRPPVRSQSVPSFGSDLCLPGTDTRVISDAEDFEYSPTDMTGSLHLSFCGCGFLGMYHLGVISCLSQRSPSLLEQLERVAGASAGAIMAVLLVTCRDKIE</sequence>
<evidence type="ECO:0000256" key="2">
    <source>
        <dbReference type="PROSITE-ProRule" id="PRU01161"/>
    </source>
</evidence>
<dbReference type="GO" id="GO:0055088">
    <property type="term" value="P:lipid homeostasis"/>
    <property type="evidence" value="ECO:0007669"/>
    <property type="project" value="TreeGrafter"/>
</dbReference>
<dbReference type="GO" id="GO:0016020">
    <property type="term" value="C:membrane"/>
    <property type="evidence" value="ECO:0007669"/>
    <property type="project" value="TreeGrafter"/>
</dbReference>
<feature type="compositionally biased region" description="Polar residues" evidence="3">
    <location>
        <begin position="205"/>
        <end position="240"/>
    </location>
</feature>
<dbReference type="GO" id="GO:0005811">
    <property type="term" value="C:lipid droplet"/>
    <property type="evidence" value="ECO:0007669"/>
    <property type="project" value="TreeGrafter"/>
</dbReference>
<dbReference type="PANTHER" id="PTHR12406">
    <property type="entry name" value="CALCIUM-INDEPENDENT PHOSPHOLIPASE A2 IPLA2 -RELATED"/>
    <property type="match status" value="1"/>
</dbReference>
<comment type="caution">
    <text evidence="5">The sequence shown here is derived from an EMBL/GenBank/DDBJ whole genome shotgun (WGS) entry which is preliminary data.</text>
</comment>
<evidence type="ECO:0000313" key="5">
    <source>
        <dbReference type="EMBL" id="CAG5133884.1"/>
    </source>
</evidence>
<feature type="short sequence motif" description="GXGXXG" evidence="2">
    <location>
        <begin position="495"/>
        <end position="500"/>
    </location>
</feature>
<dbReference type="OrthoDB" id="197155at2759"/>
<dbReference type="PANTHER" id="PTHR12406:SF7">
    <property type="entry name" value="PATATIN-LIKE PHOSPHOLIPASE DOMAIN-CONTAINING PROTEIN 4"/>
    <property type="match status" value="1"/>
</dbReference>
<dbReference type="InterPro" id="IPR002641">
    <property type="entry name" value="PNPLA_dom"/>
</dbReference>
<feature type="compositionally biased region" description="Basic and acidic residues" evidence="3">
    <location>
        <begin position="307"/>
        <end position="317"/>
    </location>
</feature>
<gene>
    <name evidence="5" type="ORF">CUNI_LOCUS19442</name>
</gene>
<accession>A0A8S3ZYE2</accession>
<feature type="short sequence motif" description="GXSXG" evidence="2">
    <location>
        <begin position="526"/>
        <end position="530"/>
    </location>
</feature>
<feature type="compositionally biased region" description="Basic and acidic residues" evidence="3">
    <location>
        <begin position="376"/>
        <end position="392"/>
    </location>
</feature>
<dbReference type="SUPFAM" id="SSF52151">
    <property type="entry name" value="FabD/lysophospholipase-like"/>
    <property type="match status" value="1"/>
</dbReference>
<feature type="compositionally biased region" description="Low complexity" evidence="3">
    <location>
        <begin position="241"/>
        <end position="255"/>
    </location>
</feature>
<evidence type="ECO:0000256" key="3">
    <source>
        <dbReference type="SAM" id="MobiDB-lite"/>
    </source>
</evidence>
<organism evidence="5 6">
    <name type="scientific">Candidula unifasciata</name>
    <dbReference type="NCBI Taxonomy" id="100452"/>
    <lineage>
        <taxon>Eukaryota</taxon>
        <taxon>Metazoa</taxon>
        <taxon>Spiralia</taxon>
        <taxon>Lophotrochozoa</taxon>
        <taxon>Mollusca</taxon>
        <taxon>Gastropoda</taxon>
        <taxon>Heterobranchia</taxon>
        <taxon>Euthyneura</taxon>
        <taxon>Panpulmonata</taxon>
        <taxon>Eupulmonata</taxon>
        <taxon>Stylommatophora</taxon>
        <taxon>Helicina</taxon>
        <taxon>Helicoidea</taxon>
        <taxon>Geomitridae</taxon>
        <taxon>Candidula</taxon>
    </lineage>
</organism>
<dbReference type="AlphaFoldDB" id="A0A8S3ZYE2"/>
<feature type="region of interest" description="Disordered" evidence="3">
    <location>
        <begin position="339"/>
        <end position="392"/>
    </location>
</feature>
<dbReference type="Gene3D" id="3.40.1090.10">
    <property type="entry name" value="Cytosolic phospholipase A2 catalytic domain"/>
    <property type="match status" value="1"/>
</dbReference>
<feature type="compositionally biased region" description="Low complexity" evidence="3">
    <location>
        <begin position="277"/>
        <end position="287"/>
    </location>
</feature>
<dbReference type="InterPro" id="IPR016035">
    <property type="entry name" value="Acyl_Trfase/lysoPLipase"/>
</dbReference>
<feature type="domain" description="PNPLA" evidence="4">
    <location>
        <begin position="491"/>
        <end position="545"/>
    </location>
</feature>
<feature type="compositionally biased region" description="Polar residues" evidence="3">
    <location>
        <begin position="344"/>
        <end position="371"/>
    </location>
</feature>
<evidence type="ECO:0000313" key="6">
    <source>
        <dbReference type="Proteomes" id="UP000678393"/>
    </source>
</evidence>
<dbReference type="PROSITE" id="PS51635">
    <property type="entry name" value="PNPLA"/>
    <property type="match status" value="1"/>
</dbReference>
<evidence type="ECO:0000256" key="1">
    <source>
        <dbReference type="ARBA" id="ARBA00023098"/>
    </source>
</evidence>
<dbReference type="Proteomes" id="UP000678393">
    <property type="component" value="Unassembled WGS sequence"/>
</dbReference>